<evidence type="ECO:0000313" key="3">
    <source>
        <dbReference type="Proteomes" id="UP000053820"/>
    </source>
</evidence>
<feature type="chain" id="PRO_5002205288" evidence="1">
    <location>
        <begin position="22"/>
        <end position="139"/>
    </location>
</feature>
<proteinExistence type="predicted"/>
<name>A0A0C9WFF1_9AGAM</name>
<dbReference type="Proteomes" id="UP000053820">
    <property type="component" value="Unassembled WGS sequence"/>
</dbReference>
<sequence>MFHKAIAAASGLLVAAGIVRASCSYPSVSSGWAFDVYSNYDCGYNSTEKHYSEKSMSTGCDSCVNLPSGISGILGSYVFTASSSYEVILYNKPCDTTPTHTLDYSSTSKASCSDTGPSKSKYNVAPKRGIADIQRLNYD</sequence>
<dbReference type="EMBL" id="KN839845">
    <property type="protein sequence ID" value="KIJ64756.1"/>
    <property type="molecule type" value="Genomic_DNA"/>
</dbReference>
<evidence type="ECO:0000256" key="1">
    <source>
        <dbReference type="SAM" id="SignalP"/>
    </source>
</evidence>
<dbReference type="HOGENOM" id="CLU_1845366_0_0_1"/>
<keyword evidence="1" id="KW-0732">Signal</keyword>
<accession>A0A0C9WFF1</accession>
<evidence type="ECO:0000313" key="2">
    <source>
        <dbReference type="EMBL" id="KIJ64756.1"/>
    </source>
</evidence>
<gene>
    <name evidence="2" type="ORF">HYDPIDRAFT_167578</name>
</gene>
<keyword evidence="3" id="KW-1185">Reference proteome</keyword>
<organism evidence="2 3">
    <name type="scientific">Hydnomerulius pinastri MD-312</name>
    <dbReference type="NCBI Taxonomy" id="994086"/>
    <lineage>
        <taxon>Eukaryota</taxon>
        <taxon>Fungi</taxon>
        <taxon>Dikarya</taxon>
        <taxon>Basidiomycota</taxon>
        <taxon>Agaricomycotina</taxon>
        <taxon>Agaricomycetes</taxon>
        <taxon>Agaricomycetidae</taxon>
        <taxon>Boletales</taxon>
        <taxon>Boletales incertae sedis</taxon>
        <taxon>Leucogyrophana</taxon>
    </lineage>
</organism>
<dbReference type="AlphaFoldDB" id="A0A0C9WFF1"/>
<feature type="signal peptide" evidence="1">
    <location>
        <begin position="1"/>
        <end position="21"/>
    </location>
</feature>
<reference evidence="2 3" key="1">
    <citation type="submission" date="2014-04" db="EMBL/GenBank/DDBJ databases">
        <title>Evolutionary Origins and Diversification of the Mycorrhizal Mutualists.</title>
        <authorList>
            <consortium name="DOE Joint Genome Institute"/>
            <consortium name="Mycorrhizal Genomics Consortium"/>
            <person name="Kohler A."/>
            <person name="Kuo A."/>
            <person name="Nagy L.G."/>
            <person name="Floudas D."/>
            <person name="Copeland A."/>
            <person name="Barry K.W."/>
            <person name="Cichocki N."/>
            <person name="Veneault-Fourrey C."/>
            <person name="LaButti K."/>
            <person name="Lindquist E.A."/>
            <person name="Lipzen A."/>
            <person name="Lundell T."/>
            <person name="Morin E."/>
            <person name="Murat C."/>
            <person name="Riley R."/>
            <person name="Ohm R."/>
            <person name="Sun H."/>
            <person name="Tunlid A."/>
            <person name="Henrissat B."/>
            <person name="Grigoriev I.V."/>
            <person name="Hibbett D.S."/>
            <person name="Martin F."/>
        </authorList>
    </citation>
    <scope>NUCLEOTIDE SEQUENCE [LARGE SCALE GENOMIC DNA]</scope>
    <source>
        <strain evidence="2 3">MD-312</strain>
    </source>
</reference>
<protein>
    <submittedName>
        <fullName evidence="2">Uncharacterized protein</fullName>
    </submittedName>
</protein>